<dbReference type="AlphaFoldDB" id="A0A382XPI7"/>
<protein>
    <submittedName>
        <fullName evidence="2">Uncharacterized protein</fullName>
    </submittedName>
</protein>
<feature type="compositionally biased region" description="Polar residues" evidence="1">
    <location>
        <begin position="208"/>
        <end position="217"/>
    </location>
</feature>
<sequence>MPVNKVSKSQLARLLATENLDVVHKQIPTAYFNVKTRELGLPIWDKASANIYDLLVGHEVGHALFTPTNLADYYSAIDEENEGIVQSYINVVEDARIEKLMKRKYAGLSKSFFKGYSEMHTENYFGTEDRELSDYNFLDRINLHFKLGNYLTLPFSDEEKMLVDRVAIAESFDDVISVVKDIYAKASQESETDNHHNPDNFDDDSESSDGTPNNSSNKKSEKGDKERSDDDEKSGD</sequence>
<name>A0A382XPI7_9ZZZZ</name>
<feature type="non-terminal residue" evidence="2">
    <location>
        <position position="236"/>
    </location>
</feature>
<feature type="compositionally biased region" description="Basic and acidic residues" evidence="1">
    <location>
        <begin position="218"/>
        <end position="236"/>
    </location>
</feature>
<evidence type="ECO:0000256" key="1">
    <source>
        <dbReference type="SAM" id="MobiDB-lite"/>
    </source>
</evidence>
<dbReference type="EMBL" id="UINC01169441">
    <property type="protein sequence ID" value="SVD72976.1"/>
    <property type="molecule type" value="Genomic_DNA"/>
</dbReference>
<organism evidence="2">
    <name type="scientific">marine metagenome</name>
    <dbReference type="NCBI Taxonomy" id="408172"/>
    <lineage>
        <taxon>unclassified sequences</taxon>
        <taxon>metagenomes</taxon>
        <taxon>ecological metagenomes</taxon>
    </lineage>
</organism>
<feature type="region of interest" description="Disordered" evidence="1">
    <location>
        <begin position="187"/>
        <end position="236"/>
    </location>
</feature>
<accession>A0A382XPI7</accession>
<reference evidence="2" key="1">
    <citation type="submission" date="2018-05" db="EMBL/GenBank/DDBJ databases">
        <authorList>
            <person name="Lanie J.A."/>
            <person name="Ng W.-L."/>
            <person name="Kazmierczak K.M."/>
            <person name="Andrzejewski T.M."/>
            <person name="Davidsen T.M."/>
            <person name="Wayne K.J."/>
            <person name="Tettelin H."/>
            <person name="Glass J.I."/>
            <person name="Rusch D."/>
            <person name="Podicherti R."/>
            <person name="Tsui H.-C.T."/>
            <person name="Winkler M.E."/>
        </authorList>
    </citation>
    <scope>NUCLEOTIDE SEQUENCE</scope>
</reference>
<evidence type="ECO:0000313" key="2">
    <source>
        <dbReference type="EMBL" id="SVD72976.1"/>
    </source>
</evidence>
<proteinExistence type="predicted"/>
<gene>
    <name evidence="2" type="ORF">METZ01_LOCUS425830</name>
</gene>